<dbReference type="AlphaFoldDB" id="A0AA88UDT6"/>
<dbReference type="InterPro" id="IPR029071">
    <property type="entry name" value="Ubiquitin-like_domsf"/>
</dbReference>
<evidence type="ECO:0000313" key="2">
    <source>
        <dbReference type="EMBL" id="KAK2980790.1"/>
    </source>
</evidence>
<feature type="domain" description="Ubiquitin-like" evidence="1">
    <location>
        <begin position="92"/>
        <end position="165"/>
    </location>
</feature>
<dbReference type="Gene3D" id="3.10.20.90">
    <property type="entry name" value="Phosphatidylinositol 3-kinase Catalytic Subunit, Chain A, domain 1"/>
    <property type="match status" value="3"/>
</dbReference>
<reference evidence="2" key="1">
    <citation type="submission" date="2022-12" db="EMBL/GenBank/DDBJ databases">
        <title>Draft genome assemblies for two species of Escallonia (Escalloniales).</title>
        <authorList>
            <person name="Chanderbali A."/>
            <person name="Dervinis C."/>
            <person name="Anghel I."/>
            <person name="Soltis D."/>
            <person name="Soltis P."/>
            <person name="Zapata F."/>
        </authorList>
    </citation>
    <scope>NUCLEOTIDE SEQUENCE</scope>
    <source>
        <strain evidence="2">UCBG92.1500</strain>
        <tissue evidence="2">Leaf</tissue>
    </source>
</reference>
<dbReference type="GO" id="GO:0005654">
    <property type="term" value="C:nucleoplasm"/>
    <property type="evidence" value="ECO:0007669"/>
    <property type="project" value="TreeGrafter"/>
</dbReference>
<feature type="domain" description="Ubiquitin-like" evidence="1">
    <location>
        <begin position="1"/>
        <end position="72"/>
    </location>
</feature>
<accession>A0AA88UDT6</accession>
<dbReference type="PANTHER" id="PTHR10621:SF38">
    <property type="entry name" value="UBIQUITIN DOMAIN-CONTAINING PROTEIN 7SL RNA1-RELATED"/>
    <property type="match status" value="1"/>
</dbReference>
<protein>
    <recommendedName>
        <fullName evidence="1">Ubiquitin-like domain-containing protein</fullName>
    </recommendedName>
</protein>
<dbReference type="EMBL" id="JAVXUO010001591">
    <property type="protein sequence ID" value="KAK2980790.1"/>
    <property type="molecule type" value="Genomic_DNA"/>
</dbReference>
<dbReference type="InterPro" id="IPR000626">
    <property type="entry name" value="Ubiquitin-like_dom"/>
</dbReference>
<evidence type="ECO:0000313" key="3">
    <source>
        <dbReference type="Proteomes" id="UP001187471"/>
    </source>
</evidence>
<dbReference type="GO" id="GO:0043161">
    <property type="term" value="P:proteasome-mediated ubiquitin-dependent protein catabolic process"/>
    <property type="evidence" value="ECO:0007669"/>
    <property type="project" value="TreeGrafter"/>
</dbReference>
<sequence>MDLIFETSRGTVFAIEVGYFDTVSEIKEKVQKYRGIPAFKQTLIFNKQVLHDELNIHYSDILDRSRIQLIITTEPDEPTLQIEDYLPPSNKFIILFRSPTSKLVVALDMDKNNTVRRLKERIHDKEGFPVSRLVVRADGVELQDQRSLRDYRLSDLSVVEVSVKRLQTSLGTETCPNKLRVMVLTKRGTNKIPVQVNATDNVGELRKELQRLKQRFQFQLPQQGYSFSYKGRVMDEYQSFQRHNVGEGDTLEILDESVRLLC</sequence>
<dbReference type="CDD" id="cd17039">
    <property type="entry name" value="Ubl_ubiquitin_like"/>
    <property type="match status" value="2"/>
</dbReference>
<dbReference type="GO" id="GO:0070628">
    <property type="term" value="F:proteasome binding"/>
    <property type="evidence" value="ECO:0007669"/>
    <property type="project" value="TreeGrafter"/>
</dbReference>
<dbReference type="Pfam" id="PF00240">
    <property type="entry name" value="ubiquitin"/>
    <property type="match status" value="3"/>
</dbReference>
<dbReference type="GO" id="GO:0005829">
    <property type="term" value="C:cytosol"/>
    <property type="evidence" value="ECO:0007669"/>
    <property type="project" value="TreeGrafter"/>
</dbReference>
<dbReference type="SMART" id="SM00213">
    <property type="entry name" value="UBQ"/>
    <property type="match status" value="3"/>
</dbReference>
<dbReference type="GO" id="GO:0043130">
    <property type="term" value="F:ubiquitin binding"/>
    <property type="evidence" value="ECO:0007669"/>
    <property type="project" value="TreeGrafter"/>
</dbReference>
<dbReference type="Proteomes" id="UP001187471">
    <property type="component" value="Unassembled WGS sequence"/>
</dbReference>
<dbReference type="GO" id="GO:0031593">
    <property type="term" value="F:polyubiquitin modification-dependent protein binding"/>
    <property type="evidence" value="ECO:0007669"/>
    <property type="project" value="TreeGrafter"/>
</dbReference>
<gene>
    <name evidence="2" type="ORF">RJ640_009575</name>
</gene>
<dbReference type="PANTHER" id="PTHR10621">
    <property type="entry name" value="UV EXCISION REPAIR PROTEIN RAD23"/>
    <property type="match status" value="1"/>
</dbReference>
<name>A0AA88UDT6_9ASTE</name>
<organism evidence="2 3">
    <name type="scientific">Escallonia rubra</name>
    <dbReference type="NCBI Taxonomy" id="112253"/>
    <lineage>
        <taxon>Eukaryota</taxon>
        <taxon>Viridiplantae</taxon>
        <taxon>Streptophyta</taxon>
        <taxon>Embryophyta</taxon>
        <taxon>Tracheophyta</taxon>
        <taxon>Spermatophyta</taxon>
        <taxon>Magnoliopsida</taxon>
        <taxon>eudicotyledons</taxon>
        <taxon>Gunneridae</taxon>
        <taxon>Pentapetalae</taxon>
        <taxon>asterids</taxon>
        <taxon>campanulids</taxon>
        <taxon>Escalloniales</taxon>
        <taxon>Escalloniaceae</taxon>
        <taxon>Escallonia</taxon>
    </lineage>
</organism>
<evidence type="ECO:0000259" key="1">
    <source>
        <dbReference type="PROSITE" id="PS50053"/>
    </source>
</evidence>
<comment type="caution">
    <text evidence="2">The sequence shown here is derived from an EMBL/GenBank/DDBJ whole genome shotgun (WGS) entry which is preliminary data.</text>
</comment>
<keyword evidence="3" id="KW-1185">Reference proteome</keyword>
<dbReference type="PROSITE" id="PS50053">
    <property type="entry name" value="UBIQUITIN_2"/>
    <property type="match status" value="3"/>
</dbReference>
<feature type="domain" description="Ubiquitin-like" evidence="1">
    <location>
        <begin position="179"/>
        <end position="254"/>
    </location>
</feature>
<dbReference type="SUPFAM" id="SSF54236">
    <property type="entry name" value="Ubiquitin-like"/>
    <property type="match status" value="3"/>
</dbReference>
<proteinExistence type="predicted"/>